<dbReference type="OrthoDB" id="9787923at2"/>
<sequence>MASVVGPPWARPLPWVLPFAVFVGLLAAAPLAQRAGVDPRDWYAVRTGVTLLVLAVMWRRCVDLHRAPYWRGVALGVAAGGLVLALWLALDQDWASLGAPQVSPFAADDTARWQFAARIAGAVIVAPLAEELFFRSFLMRWLVRPDFAAVDPRAVDRRAFLIQAALFASMHQLIVAGFAAGLVYGWLYRHTGSLWIPVLAHALTNALLAAWVLTQGAWHLW</sequence>
<dbReference type="Pfam" id="PF02517">
    <property type="entry name" value="Rce1-like"/>
    <property type="match status" value="1"/>
</dbReference>
<name>A0A1B1YWH1_9GAMM</name>
<gene>
    <name evidence="3" type="ORF">PG2T_13990</name>
</gene>
<dbReference type="InterPro" id="IPR003675">
    <property type="entry name" value="Rce1/LyrA-like_dom"/>
</dbReference>
<dbReference type="PANTHER" id="PTHR43592:SF15">
    <property type="entry name" value="CAAX AMINO TERMINAL PROTEASE FAMILY PROTEIN"/>
    <property type="match status" value="1"/>
</dbReference>
<feature type="domain" description="CAAX prenyl protease 2/Lysostaphin resistance protein A-like" evidence="2">
    <location>
        <begin position="113"/>
        <end position="207"/>
    </location>
</feature>
<dbReference type="EMBL" id="CP014671">
    <property type="protein sequence ID" value="ANX05180.1"/>
    <property type="molecule type" value="Genomic_DNA"/>
</dbReference>
<dbReference type="AlphaFoldDB" id="A0A1B1YWH1"/>
<feature type="transmembrane region" description="Helical" evidence="1">
    <location>
        <begin position="115"/>
        <end position="138"/>
    </location>
</feature>
<keyword evidence="1" id="KW-1133">Transmembrane helix</keyword>
<feature type="transmembrane region" description="Helical" evidence="1">
    <location>
        <begin position="159"/>
        <end position="188"/>
    </location>
</feature>
<protein>
    <recommendedName>
        <fullName evidence="2">CAAX prenyl protease 2/Lysostaphin resistance protein A-like domain-containing protein</fullName>
    </recommendedName>
</protein>
<evidence type="ECO:0000256" key="1">
    <source>
        <dbReference type="SAM" id="Phobius"/>
    </source>
</evidence>
<feature type="transmembrane region" description="Helical" evidence="1">
    <location>
        <begin position="194"/>
        <end position="213"/>
    </location>
</feature>
<keyword evidence="1" id="KW-0812">Transmembrane</keyword>
<reference evidence="4" key="1">
    <citation type="submission" date="2016-03" db="EMBL/GenBank/DDBJ databases">
        <title>Complete genome sequence of Solimmundus cernigliae, representing a novel lineage of polycyclic aromatic hydrocarbon degraders within the Gammaproteobacteria.</title>
        <authorList>
            <person name="Singleton D.R."/>
            <person name="Dickey A.N."/>
            <person name="Scholl E.H."/>
            <person name="Wright F.A."/>
            <person name="Aitken M.D."/>
        </authorList>
    </citation>
    <scope>NUCLEOTIDE SEQUENCE [LARGE SCALE GENOMIC DNA]</scope>
    <source>
        <strain evidence="4">TR3.2</strain>
    </source>
</reference>
<organism evidence="3 4">
    <name type="scientific">Immundisolibacter cernigliae</name>
    <dbReference type="NCBI Taxonomy" id="1810504"/>
    <lineage>
        <taxon>Bacteria</taxon>
        <taxon>Pseudomonadati</taxon>
        <taxon>Pseudomonadota</taxon>
        <taxon>Gammaproteobacteria</taxon>
        <taxon>Immundisolibacterales</taxon>
        <taxon>Immundisolibacteraceae</taxon>
        <taxon>Immundisolibacter</taxon>
    </lineage>
</organism>
<dbReference type="KEGG" id="gbi:PG2T_13990"/>
<keyword evidence="1" id="KW-0472">Membrane</keyword>
<keyword evidence="4" id="KW-1185">Reference proteome</keyword>
<evidence type="ECO:0000313" key="3">
    <source>
        <dbReference type="EMBL" id="ANX05180.1"/>
    </source>
</evidence>
<dbReference type="NCBIfam" id="TIGR03008">
    <property type="entry name" value="pepcterm_CAAX"/>
    <property type="match status" value="1"/>
</dbReference>
<dbReference type="GO" id="GO:0004175">
    <property type="term" value="F:endopeptidase activity"/>
    <property type="evidence" value="ECO:0007669"/>
    <property type="project" value="UniProtKB-ARBA"/>
</dbReference>
<dbReference type="PANTHER" id="PTHR43592">
    <property type="entry name" value="CAAX AMINO TERMINAL PROTEASE"/>
    <property type="match status" value="1"/>
</dbReference>
<dbReference type="Proteomes" id="UP000092952">
    <property type="component" value="Chromosome"/>
</dbReference>
<proteinExistence type="predicted"/>
<evidence type="ECO:0000313" key="4">
    <source>
        <dbReference type="Proteomes" id="UP000092952"/>
    </source>
</evidence>
<dbReference type="RefSeq" id="WP_158513211.1">
    <property type="nucleotide sequence ID" value="NZ_CP014671.1"/>
</dbReference>
<dbReference type="GO" id="GO:0080120">
    <property type="term" value="P:CAAX-box protein maturation"/>
    <property type="evidence" value="ECO:0007669"/>
    <property type="project" value="UniProtKB-ARBA"/>
</dbReference>
<dbReference type="InParanoid" id="A0A1B1YWH1"/>
<feature type="transmembrane region" description="Helical" evidence="1">
    <location>
        <begin position="69"/>
        <end position="90"/>
    </location>
</feature>
<accession>A0A1B1YWH1</accession>
<evidence type="ECO:0000259" key="2">
    <source>
        <dbReference type="Pfam" id="PF02517"/>
    </source>
</evidence>
<dbReference type="InterPro" id="IPR014346">
    <property type="entry name" value="Prenyl_protease-related"/>
</dbReference>
<dbReference type="STRING" id="1810504.PG2T_13990"/>